<evidence type="ECO:0000313" key="9">
    <source>
        <dbReference type="Proteomes" id="UP000198432"/>
    </source>
</evidence>
<feature type="transmembrane region" description="Helical" evidence="7">
    <location>
        <begin position="12"/>
        <end position="33"/>
    </location>
</feature>
<dbReference type="InterPro" id="IPR001640">
    <property type="entry name" value="Lgt"/>
</dbReference>
<protein>
    <submittedName>
        <fullName evidence="8">Phosphatidylglycerol:prolipoprotein diacylglycerol transferase</fullName>
    </submittedName>
</protein>
<evidence type="ECO:0000256" key="5">
    <source>
        <dbReference type="ARBA" id="ARBA00022989"/>
    </source>
</evidence>
<feature type="transmembrane region" description="Helical" evidence="7">
    <location>
        <begin position="280"/>
        <end position="300"/>
    </location>
</feature>
<feature type="transmembrane region" description="Helical" evidence="7">
    <location>
        <begin position="180"/>
        <end position="197"/>
    </location>
</feature>
<reference evidence="9" key="1">
    <citation type="submission" date="2017-06" db="EMBL/GenBank/DDBJ databases">
        <authorList>
            <person name="Varghese N."/>
            <person name="Submissions S."/>
        </authorList>
    </citation>
    <scope>NUCLEOTIDE SEQUENCE [LARGE SCALE GENOMIC DNA]</scope>
    <source>
        <strain evidence="9">NKM1</strain>
    </source>
</reference>
<dbReference type="GO" id="GO:0042158">
    <property type="term" value="P:lipoprotein biosynthetic process"/>
    <property type="evidence" value="ECO:0007669"/>
    <property type="project" value="InterPro"/>
</dbReference>
<comment type="similarity">
    <text evidence="1">Belongs to the Lgt family.</text>
</comment>
<feature type="transmembrane region" description="Helical" evidence="7">
    <location>
        <begin position="241"/>
        <end position="260"/>
    </location>
</feature>
<dbReference type="Proteomes" id="UP000198432">
    <property type="component" value="Unassembled WGS sequence"/>
</dbReference>
<name>A0A239EQR5_9BACT</name>
<evidence type="ECO:0000256" key="2">
    <source>
        <dbReference type="ARBA" id="ARBA00022475"/>
    </source>
</evidence>
<keyword evidence="9" id="KW-1185">Reference proteome</keyword>
<evidence type="ECO:0000256" key="6">
    <source>
        <dbReference type="ARBA" id="ARBA00023136"/>
    </source>
</evidence>
<accession>A0A239EQR5</accession>
<organism evidence="8 9">
    <name type="scientific">Pontibacter ummariensis</name>
    <dbReference type="NCBI Taxonomy" id="1610492"/>
    <lineage>
        <taxon>Bacteria</taxon>
        <taxon>Pseudomonadati</taxon>
        <taxon>Bacteroidota</taxon>
        <taxon>Cytophagia</taxon>
        <taxon>Cytophagales</taxon>
        <taxon>Hymenobacteraceae</taxon>
        <taxon>Pontibacter</taxon>
    </lineage>
</organism>
<dbReference type="EMBL" id="FZOQ01000007">
    <property type="protein sequence ID" value="SNS47016.1"/>
    <property type="molecule type" value="Genomic_DNA"/>
</dbReference>
<keyword evidence="3 8" id="KW-0808">Transferase</keyword>
<dbReference type="Pfam" id="PF01790">
    <property type="entry name" value="LGT"/>
    <property type="match status" value="1"/>
</dbReference>
<sequence>MDKKLFIINAQGGVYFDLIYILVFLLGVGWLLIEGSRRRFHSVAWMVGIAATWFLFILGTKLFTYSGAEWKALLMGQHLPPTYNKVLFGGLLLSFIGFVFLKKLLHFKSEVLDAFAVLLPLAVGMQRIGCLLAGCCHGKLTGTAWGVQYAPLTLPHYHQFHAGLLPPGQFYSLPVHPTQLYELIAGILVVTIVLSVRRFIKAPGNLFVCSIALYSCFRFFIEFYRDTAAHAAGGILVGELKVVQWILLFVIGILGTLFIYREKTFNSVKRQDTTAAPSSISTGTLLLCLLFATWSLKNWFSYAEFVALHTALLPAMAVVSLHVFKAFTVPQYRWLTAGILVIPVFLMSQAFPNLNQDSVEVKSYQTVKIGYGSGDYYNSHDIGYGSGCDRVSNTSYFQQEYEIGGAGYAITKQKEKEALTYGINAYAGKHTETDITQAGAGISPSESITLAGVNPFVQYDTRWLGLGAGLHVGNLFYTTEDLEEDGTGIPESGGKKPLVYPQAHVRIGPTHIFFIDFRLAEHFPSAMPGLRYQGGIGSGFGLKNGTFVKVGSTGTGTFVTGNLVIDNRFVLEPLYLWDPPLTIYPDLEYKRRQFSVGLHYRFNIKEEKVLKQ</sequence>
<dbReference type="OrthoDB" id="871140at2"/>
<keyword evidence="6 7" id="KW-0472">Membrane</keyword>
<feature type="transmembrane region" description="Helical" evidence="7">
    <location>
        <begin position="45"/>
        <end position="66"/>
    </location>
</feature>
<dbReference type="PANTHER" id="PTHR30589">
    <property type="entry name" value="PROLIPOPROTEIN DIACYLGLYCERYL TRANSFERASE"/>
    <property type="match status" value="1"/>
</dbReference>
<feature type="transmembrane region" description="Helical" evidence="7">
    <location>
        <begin position="334"/>
        <end position="351"/>
    </location>
</feature>
<feature type="transmembrane region" description="Helical" evidence="7">
    <location>
        <begin position="204"/>
        <end position="221"/>
    </location>
</feature>
<gene>
    <name evidence="8" type="ORF">SAMN06296052_10722</name>
</gene>
<dbReference type="PANTHER" id="PTHR30589:SF0">
    <property type="entry name" value="PHOSPHATIDYLGLYCEROL--PROLIPOPROTEIN DIACYLGLYCERYL TRANSFERASE"/>
    <property type="match status" value="1"/>
</dbReference>
<dbReference type="GO" id="GO:0005886">
    <property type="term" value="C:plasma membrane"/>
    <property type="evidence" value="ECO:0007669"/>
    <property type="project" value="InterPro"/>
</dbReference>
<dbReference type="AlphaFoldDB" id="A0A239EQR5"/>
<keyword evidence="5 7" id="KW-1133">Transmembrane helix</keyword>
<proteinExistence type="inferred from homology"/>
<evidence type="ECO:0000313" key="8">
    <source>
        <dbReference type="EMBL" id="SNS47016.1"/>
    </source>
</evidence>
<dbReference type="GO" id="GO:0008961">
    <property type="term" value="F:phosphatidylglycerol-prolipoprotein diacylglyceryl transferase activity"/>
    <property type="evidence" value="ECO:0007669"/>
    <property type="project" value="InterPro"/>
</dbReference>
<evidence type="ECO:0000256" key="7">
    <source>
        <dbReference type="SAM" id="Phobius"/>
    </source>
</evidence>
<feature type="transmembrane region" description="Helical" evidence="7">
    <location>
        <begin position="86"/>
        <end position="105"/>
    </location>
</feature>
<keyword evidence="8" id="KW-0449">Lipoprotein</keyword>
<keyword evidence="2" id="KW-1003">Cell membrane</keyword>
<evidence type="ECO:0000256" key="1">
    <source>
        <dbReference type="ARBA" id="ARBA00007150"/>
    </source>
</evidence>
<evidence type="ECO:0000256" key="3">
    <source>
        <dbReference type="ARBA" id="ARBA00022679"/>
    </source>
</evidence>
<evidence type="ECO:0000256" key="4">
    <source>
        <dbReference type="ARBA" id="ARBA00022692"/>
    </source>
</evidence>
<dbReference type="RefSeq" id="WP_089318927.1">
    <property type="nucleotide sequence ID" value="NZ_FZOQ01000007.1"/>
</dbReference>
<feature type="transmembrane region" description="Helical" evidence="7">
    <location>
        <begin position="306"/>
        <end position="327"/>
    </location>
</feature>
<keyword evidence="4 7" id="KW-0812">Transmembrane</keyword>